<dbReference type="InterPro" id="IPR046847">
    <property type="entry name" value="Xre-like_HTH"/>
</dbReference>
<proteinExistence type="predicted"/>
<evidence type="ECO:0000259" key="2">
    <source>
        <dbReference type="Pfam" id="PF20432"/>
    </source>
</evidence>
<organism evidence="3 4">
    <name type="scientific">Mucilaginibacter straminoryzae</name>
    <dbReference type="NCBI Taxonomy" id="2932774"/>
    <lineage>
        <taxon>Bacteria</taxon>
        <taxon>Pseudomonadati</taxon>
        <taxon>Bacteroidota</taxon>
        <taxon>Sphingobacteriia</taxon>
        <taxon>Sphingobacteriales</taxon>
        <taxon>Sphingobacteriaceae</taxon>
        <taxon>Mucilaginibacter</taxon>
    </lineage>
</organism>
<dbReference type="Pfam" id="PF09722">
    <property type="entry name" value="Xre_MbcA_ParS_C"/>
    <property type="match status" value="1"/>
</dbReference>
<protein>
    <submittedName>
        <fullName evidence="3">DUF2384 domain-containing protein</fullName>
    </submittedName>
</protein>
<evidence type="ECO:0000313" key="3">
    <source>
        <dbReference type="EMBL" id="MCJ8208704.1"/>
    </source>
</evidence>
<name>A0A9X1X037_9SPHI</name>
<dbReference type="EMBL" id="JALJEJ010000001">
    <property type="protein sequence ID" value="MCJ8208704.1"/>
    <property type="molecule type" value="Genomic_DNA"/>
</dbReference>
<comment type="caution">
    <text evidence="3">The sequence shown here is derived from an EMBL/GenBank/DDBJ whole genome shotgun (WGS) entry which is preliminary data.</text>
</comment>
<gene>
    <name evidence="3" type="ORF">MUY27_03225</name>
</gene>
<evidence type="ECO:0000313" key="4">
    <source>
        <dbReference type="Proteomes" id="UP001139450"/>
    </source>
</evidence>
<reference evidence="3" key="1">
    <citation type="submission" date="2022-04" db="EMBL/GenBank/DDBJ databases">
        <title>Mucilaginibacter sp. RS28 isolated from freshwater.</title>
        <authorList>
            <person name="Ko S.-R."/>
        </authorList>
    </citation>
    <scope>NUCLEOTIDE SEQUENCE</scope>
    <source>
        <strain evidence="3">RS28</strain>
    </source>
</reference>
<dbReference type="Pfam" id="PF20432">
    <property type="entry name" value="Xre-like-HTH"/>
    <property type="match status" value="1"/>
</dbReference>
<dbReference type="Proteomes" id="UP001139450">
    <property type="component" value="Unassembled WGS sequence"/>
</dbReference>
<dbReference type="InterPro" id="IPR011979">
    <property type="entry name" value="Antitox_Xre"/>
</dbReference>
<feature type="domain" description="Antitoxin Xre-like helix-turn-helix" evidence="2">
    <location>
        <begin position="47"/>
        <end position="105"/>
    </location>
</feature>
<feature type="domain" description="Antitoxin Xre/MbcA/ParS-like toxin-binding" evidence="1">
    <location>
        <begin position="112"/>
        <end position="161"/>
    </location>
</feature>
<accession>A0A9X1X037</accession>
<dbReference type="AlphaFoldDB" id="A0A9X1X037"/>
<sequence>MAAQIKQRKLDVNSILKAEDNATAVLKFLYGSQWTETALKSASGYDIIDTIRLGLPKAGVDTFLEKTSVDREKLSQVLHISTRQLNRYKPEQRLSPEQSNFLYEVTRIYTRALDILGDKATAEHWLERAQLALGNHTPLQLLDTTEGVRLVDDLLSQIEYGFYS</sequence>
<dbReference type="RefSeq" id="WP_245128533.1">
    <property type="nucleotide sequence ID" value="NZ_JALJEJ010000001.1"/>
</dbReference>
<dbReference type="NCBIfam" id="TIGR02293">
    <property type="entry name" value="TAS_TIGR02293"/>
    <property type="match status" value="1"/>
</dbReference>
<dbReference type="GO" id="GO:0003677">
    <property type="term" value="F:DNA binding"/>
    <property type="evidence" value="ECO:0007669"/>
    <property type="project" value="InterPro"/>
</dbReference>
<keyword evidence="4" id="KW-1185">Reference proteome</keyword>
<evidence type="ECO:0000259" key="1">
    <source>
        <dbReference type="Pfam" id="PF09722"/>
    </source>
</evidence>
<dbReference type="InterPro" id="IPR024467">
    <property type="entry name" value="Xre/MbcA/ParS-like_toxin-bd"/>
</dbReference>